<keyword evidence="3" id="KW-1185">Reference proteome</keyword>
<evidence type="ECO:0008006" key="4">
    <source>
        <dbReference type="Google" id="ProtNLM"/>
    </source>
</evidence>
<dbReference type="EMBL" id="JBHSHC010000151">
    <property type="protein sequence ID" value="MFC4769918.1"/>
    <property type="molecule type" value="Genomic_DNA"/>
</dbReference>
<dbReference type="RefSeq" id="WP_380029005.1">
    <property type="nucleotide sequence ID" value="NZ_JBHSHC010000151.1"/>
</dbReference>
<organism evidence="2 3">
    <name type="scientific">Effusibacillus consociatus</name>
    <dbReference type="NCBI Taxonomy" id="1117041"/>
    <lineage>
        <taxon>Bacteria</taxon>
        <taxon>Bacillati</taxon>
        <taxon>Bacillota</taxon>
        <taxon>Bacilli</taxon>
        <taxon>Bacillales</taxon>
        <taxon>Alicyclobacillaceae</taxon>
        <taxon>Effusibacillus</taxon>
    </lineage>
</organism>
<feature type="transmembrane region" description="Helical" evidence="1">
    <location>
        <begin position="50"/>
        <end position="67"/>
    </location>
</feature>
<evidence type="ECO:0000256" key="1">
    <source>
        <dbReference type="SAM" id="Phobius"/>
    </source>
</evidence>
<keyword evidence="1" id="KW-1133">Transmembrane helix</keyword>
<keyword evidence="1" id="KW-0472">Membrane</keyword>
<gene>
    <name evidence="2" type="ORF">ACFO8Q_21775</name>
</gene>
<keyword evidence="1" id="KW-0812">Transmembrane</keyword>
<name>A0ABV9Q7P4_9BACL</name>
<accession>A0ABV9Q7P4</accession>
<evidence type="ECO:0000313" key="3">
    <source>
        <dbReference type="Proteomes" id="UP001596002"/>
    </source>
</evidence>
<sequence>MKASIKAGYGDHRLDRDHDEMLANNTGAVWFPNFTYGGTTMRIYFHWKPFLIVVGTFTAVVMLVKLFQG</sequence>
<protein>
    <recommendedName>
        <fullName evidence="4">DUF5808 domain-containing protein</fullName>
    </recommendedName>
</protein>
<dbReference type="Proteomes" id="UP001596002">
    <property type="component" value="Unassembled WGS sequence"/>
</dbReference>
<reference evidence="3" key="1">
    <citation type="journal article" date="2019" name="Int. J. Syst. Evol. Microbiol.">
        <title>The Global Catalogue of Microorganisms (GCM) 10K type strain sequencing project: providing services to taxonomists for standard genome sequencing and annotation.</title>
        <authorList>
            <consortium name="The Broad Institute Genomics Platform"/>
            <consortium name="The Broad Institute Genome Sequencing Center for Infectious Disease"/>
            <person name="Wu L."/>
            <person name="Ma J."/>
        </authorList>
    </citation>
    <scope>NUCLEOTIDE SEQUENCE [LARGE SCALE GENOMIC DNA]</scope>
    <source>
        <strain evidence="3">WYCCWR 12678</strain>
    </source>
</reference>
<evidence type="ECO:0000313" key="2">
    <source>
        <dbReference type="EMBL" id="MFC4769918.1"/>
    </source>
</evidence>
<proteinExistence type="predicted"/>
<comment type="caution">
    <text evidence="2">The sequence shown here is derived from an EMBL/GenBank/DDBJ whole genome shotgun (WGS) entry which is preliminary data.</text>
</comment>